<dbReference type="PANTHER" id="PTHR21229:SF1">
    <property type="entry name" value="GH17801P"/>
    <property type="match status" value="1"/>
</dbReference>
<feature type="region of interest" description="Disordered" evidence="7">
    <location>
        <begin position="392"/>
        <end position="453"/>
    </location>
</feature>
<evidence type="ECO:0000256" key="8">
    <source>
        <dbReference type="SAM" id="Phobius"/>
    </source>
</evidence>
<feature type="transmembrane region" description="Helical" evidence="8">
    <location>
        <begin position="228"/>
        <end position="247"/>
    </location>
</feature>
<evidence type="ECO:0000259" key="10">
    <source>
        <dbReference type="Pfam" id="PF21902"/>
    </source>
</evidence>
<feature type="transmembrane region" description="Helical" evidence="8">
    <location>
        <begin position="189"/>
        <end position="216"/>
    </location>
</feature>
<evidence type="ECO:0000256" key="7">
    <source>
        <dbReference type="SAM" id="MobiDB-lite"/>
    </source>
</evidence>
<dbReference type="GO" id="GO:0042147">
    <property type="term" value="P:retrograde transport, endosome to Golgi"/>
    <property type="evidence" value="ECO:0007669"/>
    <property type="project" value="TreeGrafter"/>
</dbReference>
<evidence type="ECO:0000313" key="12">
    <source>
        <dbReference type="Proteomes" id="UP000235728"/>
    </source>
</evidence>
<dbReference type="InterPro" id="IPR009637">
    <property type="entry name" value="GPR107/GPR108-like"/>
</dbReference>
<evidence type="ECO:0000256" key="5">
    <source>
        <dbReference type="ARBA" id="ARBA00022989"/>
    </source>
</evidence>
<evidence type="ECO:0000259" key="9">
    <source>
        <dbReference type="Pfam" id="PF06814"/>
    </source>
</evidence>
<keyword evidence="3 8" id="KW-0812">Transmembrane</keyword>
<dbReference type="Proteomes" id="UP000235728">
    <property type="component" value="Unassembled WGS sequence"/>
</dbReference>
<evidence type="ECO:0000256" key="1">
    <source>
        <dbReference type="ARBA" id="ARBA00004141"/>
    </source>
</evidence>
<dbReference type="GO" id="GO:0005829">
    <property type="term" value="C:cytosol"/>
    <property type="evidence" value="ECO:0007669"/>
    <property type="project" value="GOC"/>
</dbReference>
<comment type="similarity">
    <text evidence="2">Belongs to the LU7TM family.</text>
</comment>
<dbReference type="GO" id="GO:0016020">
    <property type="term" value="C:membrane"/>
    <property type="evidence" value="ECO:0007669"/>
    <property type="project" value="UniProtKB-SubCell"/>
</dbReference>
<evidence type="ECO:0000256" key="4">
    <source>
        <dbReference type="ARBA" id="ARBA00022729"/>
    </source>
</evidence>
<feature type="domain" description="GOST seven transmembrane" evidence="9">
    <location>
        <begin position="186"/>
        <end position="372"/>
    </location>
</feature>
<feature type="transmembrane region" description="Helical" evidence="8">
    <location>
        <begin position="348"/>
        <end position="365"/>
    </location>
</feature>
<dbReference type="EMBL" id="MRVG01000010">
    <property type="protein sequence ID" value="PMB65434.1"/>
    <property type="molecule type" value="Genomic_DNA"/>
</dbReference>
<dbReference type="GO" id="GO:0005794">
    <property type="term" value="C:Golgi apparatus"/>
    <property type="evidence" value="ECO:0007669"/>
    <property type="project" value="TreeGrafter"/>
</dbReference>
<gene>
    <name evidence="11" type="primary">PTM1</name>
    <name evidence="11" type="ORF">BM221_008792</name>
</gene>
<accession>A0A2N6NDS4</accession>
<comment type="subcellular location">
    <subcellularLocation>
        <location evidence="1">Membrane</location>
        <topology evidence="1">Multi-pass membrane protein</topology>
    </subcellularLocation>
</comment>
<dbReference type="Pfam" id="PF21902">
    <property type="entry name" value="PTM1-like_N"/>
    <property type="match status" value="1"/>
</dbReference>
<evidence type="ECO:0000256" key="3">
    <source>
        <dbReference type="ARBA" id="ARBA00022692"/>
    </source>
</evidence>
<keyword evidence="6 8" id="KW-0472">Membrane</keyword>
<feature type="transmembrane region" description="Helical" evidence="8">
    <location>
        <begin position="304"/>
        <end position="328"/>
    </location>
</feature>
<organism evidence="11 12">
    <name type="scientific">Beauveria bassiana</name>
    <name type="common">White muscardine disease fungus</name>
    <name type="synonym">Tritirachium shiotae</name>
    <dbReference type="NCBI Taxonomy" id="176275"/>
    <lineage>
        <taxon>Eukaryota</taxon>
        <taxon>Fungi</taxon>
        <taxon>Dikarya</taxon>
        <taxon>Ascomycota</taxon>
        <taxon>Pezizomycotina</taxon>
        <taxon>Sordariomycetes</taxon>
        <taxon>Hypocreomycetidae</taxon>
        <taxon>Hypocreales</taxon>
        <taxon>Cordycipitaceae</taxon>
        <taxon>Beauveria</taxon>
    </lineage>
</organism>
<feature type="transmembrane region" description="Helical" evidence="8">
    <location>
        <begin position="259"/>
        <end position="283"/>
    </location>
</feature>
<dbReference type="PANTHER" id="PTHR21229">
    <property type="entry name" value="LUNG SEVEN TRANSMEMBRANE RECEPTOR"/>
    <property type="match status" value="1"/>
</dbReference>
<keyword evidence="5 8" id="KW-1133">Transmembrane helix</keyword>
<evidence type="ECO:0000256" key="6">
    <source>
        <dbReference type="ARBA" id="ARBA00023136"/>
    </source>
</evidence>
<evidence type="ECO:0000256" key="2">
    <source>
        <dbReference type="ARBA" id="ARBA00007883"/>
    </source>
</evidence>
<keyword evidence="4" id="KW-0732">Signal</keyword>
<feature type="transmembrane region" description="Helical" evidence="8">
    <location>
        <begin position="149"/>
        <end position="169"/>
    </location>
</feature>
<evidence type="ECO:0000313" key="11">
    <source>
        <dbReference type="EMBL" id="PMB65434.1"/>
    </source>
</evidence>
<proteinExistence type="inferred from homology"/>
<feature type="compositionally biased region" description="Low complexity" evidence="7">
    <location>
        <begin position="425"/>
        <end position="442"/>
    </location>
</feature>
<sequence>MYSKKSWGGPVDPFILVKFLNNTLPQGDDPTVSLVIFEWKDKSFVGVPSENGENNLVPCNQDYINSGTCNSTDLGEFILAENATEKSRAFILSKAIHLKSSGPIRYSIKETGYYCLFTQGFNVDEYSAVAEFRNAFGEISATQIPKLPFYGGMSILYALMAVYWGFLYYQHRHDIHFQNTHGSNAGAKAFLIVVAILNAARNSFSFFLLLIVCMGYGVVKPTLGRTMIYVRYLAAAHFVFGLIYAITSLLSSPESVGPFVLLIVLPLAGTLTAFYVWTLNSLNFTLKDLRERKQNAKASMYKKLWWCILITVLVTFAFFFINSFTFASVHDIDFVPSHWKTRWFVLDGWLNIVYLADVAWVAYVWRPTANNRRFAMSDEIAQDDDGNFEIGEIGMPGDSEDEDEEAHIGGTKPVGAGPSTGDAPSGQTSGITSAGAAGASIQKPSRSVPRDSIEGETIFAVGEDGDRFSIDDSDEDVKLVWQPAPIVLLAAHVATKSHRPTLAVILGQDRQCFVHLAHAARPTVHQPLARLVNGLGGFRARTLGQRGGALPDAHEFQKVGLGDGAVDLDGVTREGGGLGERGEVDVGAEVDEAGRGKGADRLVVADAAERVDGDSVGGAVVEDEGGAARGAIGPGVLGGAADAGGKVRGVERGVGAHLDDGALGRLEPAIARYREWRVVPGESVSSNSAGGPLGSKRKLDEEEAALLVPGAVGETIISRHSILGAAAVLASGWAGAGGEELPEFLGGGGLAATLADWKMCIGSASKNSCAMMKGVLFDSVPCQYSLVAWVLILRVPIGTDLIVCVQTMGR</sequence>
<feature type="domain" description="PTM1-like N-terminal" evidence="10">
    <location>
        <begin position="1"/>
        <end position="134"/>
    </location>
</feature>
<comment type="caution">
    <text evidence="11">The sequence shown here is derived from an EMBL/GenBank/DDBJ whole genome shotgun (WGS) entry which is preliminary data.</text>
</comment>
<reference evidence="11 12" key="1">
    <citation type="journal article" date="2016" name="Appl. Microbiol. Biotechnol.">
        <title>Characterization of T-DNA insertion mutants with decreased virulence in the entomopathogenic fungus Beauveria bassiana JEF-007.</title>
        <authorList>
            <person name="Kim S."/>
            <person name="Lee S.J."/>
            <person name="Nai Y.S."/>
            <person name="Yu J.S."/>
            <person name="Lee M.R."/>
            <person name="Yang Y.T."/>
            <person name="Kim J.S."/>
        </authorList>
    </citation>
    <scope>NUCLEOTIDE SEQUENCE [LARGE SCALE GENOMIC DNA]</scope>
    <source>
        <strain evidence="11 12">JEF-007</strain>
    </source>
</reference>
<dbReference type="Pfam" id="PF06814">
    <property type="entry name" value="GOST_TM"/>
    <property type="match status" value="1"/>
</dbReference>
<dbReference type="InterPro" id="IPR053938">
    <property type="entry name" value="PTM1-like_N"/>
</dbReference>
<dbReference type="InterPro" id="IPR053937">
    <property type="entry name" value="GOST_TM"/>
</dbReference>
<dbReference type="AlphaFoldDB" id="A0A2N6NDS4"/>
<name>A0A2N6NDS4_BEABA</name>
<protein>
    <submittedName>
        <fullName evidence="11">Membrane protein PTM1</fullName>
    </submittedName>
</protein>